<dbReference type="EMBL" id="OX596085">
    <property type="protein sequence ID" value="CAM9319764.1"/>
    <property type="molecule type" value="Genomic_DNA"/>
</dbReference>
<dbReference type="Proteomes" id="UP001162501">
    <property type="component" value="Chromosome 1"/>
</dbReference>
<proteinExistence type="predicted"/>
<organism evidence="1 2">
    <name type="scientific">Rangifer tarandus platyrhynchus</name>
    <name type="common">Svalbard reindeer</name>
    <dbReference type="NCBI Taxonomy" id="3082113"/>
    <lineage>
        <taxon>Eukaryota</taxon>
        <taxon>Metazoa</taxon>
        <taxon>Chordata</taxon>
        <taxon>Craniata</taxon>
        <taxon>Vertebrata</taxon>
        <taxon>Euteleostomi</taxon>
        <taxon>Mammalia</taxon>
        <taxon>Eutheria</taxon>
        <taxon>Laurasiatheria</taxon>
        <taxon>Artiodactyla</taxon>
        <taxon>Ruminantia</taxon>
        <taxon>Pecora</taxon>
        <taxon>Cervidae</taxon>
        <taxon>Odocoileinae</taxon>
        <taxon>Rangifer</taxon>
    </lineage>
</organism>
<sequence>CKVLATELRGKSQMPSLLDHNAQVSLSHRVCHADALNLALQTRVPCVKQLQPQPGWRAVCRSTTKEASIQDGGGTPYAQTLRLHPPQQPGAQVACLHQTHKNSTPSLADEVK</sequence>
<gene>
    <name evidence="1" type="ORF">MRATA1EN22A_LOCUS907</name>
</gene>
<evidence type="ECO:0000313" key="1">
    <source>
        <dbReference type="EMBL" id="CAM9319764.1"/>
    </source>
</evidence>
<reference evidence="1" key="2">
    <citation type="submission" date="2025-03" db="EMBL/GenBank/DDBJ databases">
        <authorList>
            <consortium name="ELIXIR-Norway"/>
            <consortium name="Elixir Norway"/>
        </authorList>
    </citation>
    <scope>NUCLEOTIDE SEQUENCE</scope>
</reference>
<protein>
    <submittedName>
        <fullName evidence="1">Uncharacterized protein</fullName>
    </submittedName>
</protein>
<reference evidence="1" key="1">
    <citation type="submission" date="2023-05" db="EMBL/GenBank/DDBJ databases">
        <authorList>
            <consortium name="ELIXIR-Norway"/>
        </authorList>
    </citation>
    <scope>NUCLEOTIDE SEQUENCE</scope>
</reference>
<feature type="non-terminal residue" evidence="1">
    <location>
        <position position="1"/>
    </location>
</feature>
<accession>A0AC59Y2D3</accession>
<name>A0AC59Y2D3_RANTA</name>
<evidence type="ECO:0000313" key="2">
    <source>
        <dbReference type="Proteomes" id="UP001162501"/>
    </source>
</evidence>